<sequence length="233" mass="25238">MSNPSVIPIGQPLPGVSFGTAVQRFFRGYVVFSGRASRSEFWWATLFTTLIMLVAQVPFWIAYVALMVETIRLDTTNPNGDPTAIMSAMFAMLGWMIPMLLVALAVVLPSLAVMWRRLQDANFHGAFALLQLISLGIVPLIMCFFPSNPLGVRFDPAYRAQQAAAYAAYGQAYGQQPAGYAQPQGYGLQQGHGQAGPAYGQPYGQQPYGDQPYSGGYPQQSSGPYDQPGQPGA</sequence>
<dbReference type="RefSeq" id="WP_092916996.1">
    <property type="nucleotide sequence ID" value="NZ_FOZN01000002.1"/>
</dbReference>
<feature type="compositionally biased region" description="Low complexity" evidence="1">
    <location>
        <begin position="195"/>
        <end position="220"/>
    </location>
</feature>
<dbReference type="InterPro" id="IPR008523">
    <property type="entry name" value="DUF805"/>
</dbReference>
<dbReference type="PANTHER" id="PTHR34980">
    <property type="entry name" value="INNER MEMBRANE PROTEIN-RELATED-RELATED"/>
    <property type="match status" value="1"/>
</dbReference>
<keyword evidence="2" id="KW-0472">Membrane</keyword>
<dbReference type="AlphaFoldDB" id="A0AA94HM31"/>
<feature type="transmembrane region" description="Helical" evidence="2">
    <location>
        <begin position="127"/>
        <end position="147"/>
    </location>
</feature>
<comment type="caution">
    <text evidence="3">The sequence shown here is derived from an EMBL/GenBank/DDBJ whole genome shotgun (WGS) entry which is preliminary data.</text>
</comment>
<gene>
    <name evidence="3" type="ORF">SAMN04487783_1273</name>
</gene>
<keyword evidence="4" id="KW-1185">Reference proteome</keyword>
<evidence type="ECO:0000256" key="2">
    <source>
        <dbReference type="SAM" id="Phobius"/>
    </source>
</evidence>
<evidence type="ECO:0000313" key="3">
    <source>
        <dbReference type="EMBL" id="SFS09515.1"/>
    </source>
</evidence>
<dbReference type="Pfam" id="PF05656">
    <property type="entry name" value="DUF805"/>
    <property type="match status" value="1"/>
</dbReference>
<dbReference type="PANTHER" id="PTHR34980:SF2">
    <property type="entry name" value="INNER MEMBRANE PROTEIN YHAH-RELATED"/>
    <property type="match status" value="1"/>
</dbReference>
<accession>A0AA94HM31</accession>
<evidence type="ECO:0000256" key="1">
    <source>
        <dbReference type="SAM" id="MobiDB-lite"/>
    </source>
</evidence>
<keyword evidence="2" id="KW-1133">Transmembrane helix</keyword>
<organism evidence="3 4">
    <name type="scientific">Agrococcus baldri</name>
    <dbReference type="NCBI Taxonomy" id="153730"/>
    <lineage>
        <taxon>Bacteria</taxon>
        <taxon>Bacillati</taxon>
        <taxon>Actinomycetota</taxon>
        <taxon>Actinomycetes</taxon>
        <taxon>Micrococcales</taxon>
        <taxon>Microbacteriaceae</taxon>
        <taxon>Agrococcus</taxon>
    </lineage>
</organism>
<name>A0AA94HM31_9MICO</name>
<dbReference type="Proteomes" id="UP000198506">
    <property type="component" value="Unassembled WGS sequence"/>
</dbReference>
<evidence type="ECO:0000313" key="4">
    <source>
        <dbReference type="Proteomes" id="UP000198506"/>
    </source>
</evidence>
<dbReference type="GO" id="GO:0005886">
    <property type="term" value="C:plasma membrane"/>
    <property type="evidence" value="ECO:0007669"/>
    <property type="project" value="TreeGrafter"/>
</dbReference>
<proteinExistence type="predicted"/>
<protein>
    <submittedName>
        <fullName evidence="3">Uncharacterized membrane protein YhaH, DUF805 family</fullName>
    </submittedName>
</protein>
<keyword evidence="2" id="KW-0812">Transmembrane</keyword>
<dbReference type="EMBL" id="FOZN01000002">
    <property type="protein sequence ID" value="SFS09515.1"/>
    <property type="molecule type" value="Genomic_DNA"/>
</dbReference>
<feature type="transmembrane region" description="Helical" evidence="2">
    <location>
        <begin position="41"/>
        <end position="65"/>
    </location>
</feature>
<reference evidence="3 4" key="1">
    <citation type="submission" date="2016-10" db="EMBL/GenBank/DDBJ databases">
        <authorList>
            <person name="Varghese N."/>
            <person name="Submissions S."/>
        </authorList>
    </citation>
    <scope>NUCLEOTIDE SEQUENCE [LARGE SCALE GENOMIC DNA]</scope>
    <source>
        <strain evidence="3 4">IAM 15147</strain>
    </source>
</reference>
<feature type="region of interest" description="Disordered" evidence="1">
    <location>
        <begin position="184"/>
        <end position="233"/>
    </location>
</feature>
<feature type="transmembrane region" description="Helical" evidence="2">
    <location>
        <begin position="85"/>
        <end position="115"/>
    </location>
</feature>